<dbReference type="AlphaFoldDB" id="A0A8H6LZ64"/>
<comment type="caution">
    <text evidence="1">The sequence shown here is derived from an EMBL/GenBank/DDBJ whole genome shotgun (WGS) entry which is preliminary data.</text>
</comment>
<proteinExistence type="predicted"/>
<evidence type="ECO:0000313" key="2">
    <source>
        <dbReference type="Proteomes" id="UP000521943"/>
    </source>
</evidence>
<dbReference type="EMBL" id="JACGCI010000081">
    <property type="protein sequence ID" value="KAF6747424.1"/>
    <property type="molecule type" value="Genomic_DNA"/>
</dbReference>
<name>A0A8H6LZ64_9AGAR</name>
<keyword evidence="2" id="KW-1185">Reference proteome</keyword>
<dbReference type="Proteomes" id="UP000521943">
    <property type="component" value="Unassembled WGS sequence"/>
</dbReference>
<gene>
    <name evidence="1" type="ORF">DFP72DRAFT_1174911</name>
</gene>
<organism evidence="1 2">
    <name type="scientific">Ephemerocybe angulata</name>
    <dbReference type="NCBI Taxonomy" id="980116"/>
    <lineage>
        <taxon>Eukaryota</taxon>
        <taxon>Fungi</taxon>
        <taxon>Dikarya</taxon>
        <taxon>Basidiomycota</taxon>
        <taxon>Agaricomycotina</taxon>
        <taxon>Agaricomycetes</taxon>
        <taxon>Agaricomycetidae</taxon>
        <taxon>Agaricales</taxon>
        <taxon>Agaricineae</taxon>
        <taxon>Psathyrellaceae</taxon>
        <taxon>Ephemerocybe</taxon>
    </lineage>
</organism>
<accession>A0A8H6LZ64</accession>
<dbReference type="OrthoDB" id="3213671at2759"/>
<sequence length="313" mass="35373">MFDEDIRKSSSNWITEKELTEFNIKIIFQDTQAFFGTADAADLPVPENISPIIWNNEKAPPGPISKPIRHFFRYLEDAMVIPYHESSVIDFTMFLLGMLDYDDGRRVLHTWKDMPFFMPDGMVDVKACATVIEQHGLRLNQYMLLVKKDGFSGCEPRLIAEAIGAFYQNNKIRTLYSKSPLESQTFPAITMVGTAARFYKITITRELADAVEIGLPVENETIVHRFMPPVPNRFTYNARGMVPLENRRLLLKCFEAFKQFMLSGVVAILGDGALKALRRVEHASTHLDQCTMAPYTAGGTDELDALTSELCVG</sequence>
<reference evidence="1 2" key="1">
    <citation type="submission" date="2020-07" db="EMBL/GenBank/DDBJ databases">
        <title>Comparative genomics of pyrophilous fungi reveals a link between fire events and developmental genes.</title>
        <authorList>
            <consortium name="DOE Joint Genome Institute"/>
            <person name="Steindorff A.S."/>
            <person name="Carver A."/>
            <person name="Calhoun S."/>
            <person name="Stillman K."/>
            <person name="Liu H."/>
            <person name="Lipzen A."/>
            <person name="Pangilinan J."/>
            <person name="Labutti K."/>
            <person name="Bruns T.D."/>
            <person name="Grigoriev I.V."/>
        </authorList>
    </citation>
    <scope>NUCLEOTIDE SEQUENCE [LARGE SCALE GENOMIC DNA]</scope>
    <source>
        <strain evidence="1 2">CBS 144469</strain>
    </source>
</reference>
<protein>
    <submittedName>
        <fullName evidence="1">Uncharacterized protein</fullName>
    </submittedName>
</protein>
<evidence type="ECO:0000313" key="1">
    <source>
        <dbReference type="EMBL" id="KAF6747424.1"/>
    </source>
</evidence>